<gene>
    <name evidence="10" type="ORF">CJ229_007775</name>
</gene>
<dbReference type="InterPro" id="IPR009056">
    <property type="entry name" value="Cyt_c-like_dom"/>
</dbReference>
<evidence type="ECO:0000313" key="10">
    <source>
        <dbReference type="EMBL" id="WOS95976.1"/>
    </source>
</evidence>
<dbReference type="RefSeq" id="WP_070709368.1">
    <property type="nucleotide sequence ID" value="NZ_CP136964.1"/>
</dbReference>
<keyword evidence="2 6" id="KW-0349">Heme</keyword>
<dbReference type="KEGG" id="nmy:CJ229_007775"/>
<keyword evidence="8" id="KW-0732">Signal</keyword>
<feature type="domain" description="Cytochrome c" evidence="9">
    <location>
        <begin position="35"/>
        <end position="105"/>
    </location>
</feature>
<feature type="region of interest" description="Disordered" evidence="7">
    <location>
        <begin position="25"/>
        <end position="44"/>
    </location>
</feature>
<dbReference type="PANTHER" id="PTHR37823">
    <property type="entry name" value="CYTOCHROME C-553-LIKE"/>
    <property type="match status" value="1"/>
</dbReference>
<dbReference type="InterPro" id="IPR051811">
    <property type="entry name" value="Cytochrome_c550/c551-like"/>
</dbReference>
<dbReference type="PROSITE" id="PS51257">
    <property type="entry name" value="PROKAR_LIPOPROTEIN"/>
    <property type="match status" value="1"/>
</dbReference>
<evidence type="ECO:0000256" key="2">
    <source>
        <dbReference type="ARBA" id="ARBA00022617"/>
    </source>
</evidence>
<protein>
    <submittedName>
        <fullName evidence="10">Cytochrome c</fullName>
    </submittedName>
</protein>
<proteinExistence type="predicted"/>
<dbReference type="Proteomes" id="UP000243626">
    <property type="component" value="Chromosome"/>
</dbReference>
<feature type="signal peptide" evidence="8">
    <location>
        <begin position="1"/>
        <end position="17"/>
    </location>
</feature>
<keyword evidence="11" id="KW-1185">Reference proteome</keyword>
<dbReference type="Pfam" id="PF13442">
    <property type="entry name" value="Cytochrome_CBB3"/>
    <property type="match status" value="1"/>
</dbReference>
<keyword evidence="1" id="KW-0813">Transport</keyword>
<evidence type="ECO:0000256" key="8">
    <source>
        <dbReference type="SAM" id="SignalP"/>
    </source>
</evidence>
<keyword evidence="3 6" id="KW-0479">Metal-binding</keyword>
<dbReference type="InterPro" id="IPR036909">
    <property type="entry name" value="Cyt_c-like_dom_sf"/>
</dbReference>
<evidence type="ECO:0000313" key="11">
    <source>
        <dbReference type="Proteomes" id="UP000243626"/>
    </source>
</evidence>
<evidence type="ECO:0000256" key="5">
    <source>
        <dbReference type="ARBA" id="ARBA00023004"/>
    </source>
</evidence>
<reference evidence="11" key="1">
    <citation type="submission" date="2017-09" db="EMBL/GenBank/DDBJ databases">
        <title>Bacterial strain isolated from the female urinary microbiota.</title>
        <authorList>
            <person name="Thomas-White K."/>
            <person name="Kumar N."/>
            <person name="Forster S."/>
            <person name="Putonti C."/>
            <person name="Lawley T."/>
            <person name="Wolfe A.J."/>
        </authorList>
    </citation>
    <scope>NUCLEOTIDE SEQUENCE [LARGE SCALE GENOMIC DNA]</scope>
    <source>
        <strain evidence="11">UMB0959</strain>
    </source>
</reference>
<dbReference type="GO" id="GO:0046872">
    <property type="term" value="F:metal ion binding"/>
    <property type="evidence" value="ECO:0007669"/>
    <property type="project" value="UniProtKB-KW"/>
</dbReference>
<evidence type="ECO:0000256" key="3">
    <source>
        <dbReference type="ARBA" id="ARBA00022723"/>
    </source>
</evidence>
<keyword evidence="5 6" id="KW-0408">Iron</keyword>
<accession>A0AAF1BV76</accession>
<dbReference type="GO" id="GO:0020037">
    <property type="term" value="F:heme binding"/>
    <property type="evidence" value="ECO:0007669"/>
    <property type="project" value="InterPro"/>
</dbReference>
<dbReference type="PANTHER" id="PTHR37823:SF4">
    <property type="entry name" value="MENAQUINOL-CYTOCHROME C REDUCTASE CYTOCHROME B_C SUBUNIT"/>
    <property type="match status" value="1"/>
</dbReference>
<evidence type="ECO:0000256" key="4">
    <source>
        <dbReference type="ARBA" id="ARBA00022982"/>
    </source>
</evidence>
<feature type="chain" id="PRO_5042187293" evidence="8">
    <location>
        <begin position="18"/>
        <end position="105"/>
    </location>
</feature>
<sequence>MKKFLSTFLLGSTLVLAACGGGGDSADNGDDSSTDEAHPGEQVAKQNCSSCHGADFTGASGPALAGTSLSEDEFTDIVKNGKGGMPAFGSLSDEEVSDLYDYFTK</sequence>
<keyword evidence="4" id="KW-0249">Electron transport</keyword>
<dbReference type="SUPFAM" id="SSF46626">
    <property type="entry name" value="Cytochrome c"/>
    <property type="match status" value="1"/>
</dbReference>
<dbReference type="Gene3D" id="1.10.760.10">
    <property type="entry name" value="Cytochrome c-like domain"/>
    <property type="match status" value="1"/>
</dbReference>
<evidence type="ECO:0000256" key="7">
    <source>
        <dbReference type="SAM" id="MobiDB-lite"/>
    </source>
</evidence>
<organism evidence="10 11">
    <name type="scientific">Nosocomiicoccus massiliensis</name>
    <dbReference type="NCBI Taxonomy" id="1232430"/>
    <lineage>
        <taxon>Bacteria</taxon>
        <taxon>Bacillati</taxon>
        <taxon>Bacillota</taxon>
        <taxon>Bacilli</taxon>
        <taxon>Bacillales</taxon>
        <taxon>Staphylococcaceae</taxon>
        <taxon>Nosocomiicoccus</taxon>
    </lineage>
</organism>
<evidence type="ECO:0000256" key="6">
    <source>
        <dbReference type="PROSITE-ProRule" id="PRU00433"/>
    </source>
</evidence>
<dbReference type="GO" id="GO:0009055">
    <property type="term" value="F:electron transfer activity"/>
    <property type="evidence" value="ECO:0007669"/>
    <property type="project" value="InterPro"/>
</dbReference>
<dbReference type="PROSITE" id="PS51007">
    <property type="entry name" value="CYTC"/>
    <property type="match status" value="1"/>
</dbReference>
<dbReference type="AlphaFoldDB" id="A0AAF1BV76"/>
<evidence type="ECO:0000259" key="9">
    <source>
        <dbReference type="PROSITE" id="PS51007"/>
    </source>
</evidence>
<dbReference type="EMBL" id="CP136964">
    <property type="protein sequence ID" value="WOS95976.1"/>
    <property type="molecule type" value="Genomic_DNA"/>
</dbReference>
<evidence type="ECO:0000256" key="1">
    <source>
        <dbReference type="ARBA" id="ARBA00022448"/>
    </source>
</evidence>
<name>A0AAF1BV76_9STAP</name>